<dbReference type="PANTHER" id="PTHR32161:SF9">
    <property type="entry name" value="TOLB PROTEIN-LIKE PROTEIN"/>
    <property type="match status" value="1"/>
</dbReference>
<dbReference type="Proteomes" id="UP001419268">
    <property type="component" value="Unassembled WGS sequence"/>
</dbReference>
<reference evidence="2 3" key="1">
    <citation type="submission" date="2024-01" db="EMBL/GenBank/DDBJ databases">
        <title>Genome assemblies of Stephania.</title>
        <authorList>
            <person name="Yang L."/>
        </authorList>
    </citation>
    <scope>NUCLEOTIDE SEQUENCE [LARGE SCALE GENOMIC DNA]</scope>
    <source>
        <strain evidence="2">JXDWG</strain>
        <tissue evidence="2">Leaf</tissue>
    </source>
</reference>
<dbReference type="Pfam" id="PF07676">
    <property type="entry name" value="PD40"/>
    <property type="match status" value="3"/>
</dbReference>
<dbReference type="PANTHER" id="PTHR32161">
    <property type="entry name" value="DPP6 N-TERMINAL DOMAIN-LIKE PROTEIN"/>
    <property type="match status" value="1"/>
</dbReference>
<feature type="domain" description="Dipeptidylpeptidase IV N-terminal" evidence="1">
    <location>
        <begin position="6"/>
        <end position="164"/>
    </location>
</feature>
<keyword evidence="3" id="KW-1185">Reference proteome</keyword>
<dbReference type="EMBL" id="JBBNAG010000004">
    <property type="protein sequence ID" value="KAK9139092.1"/>
    <property type="molecule type" value="Genomic_DNA"/>
</dbReference>
<sequence length="658" mass="73570">MDPRGTILFATVGRPHYGFDLFSIDLSANLDGESNNKWTDKDERRLSDGVSVNFNGQFSDEDQSVVFVSERSGSARIYAKSLQNPKPDQIPNISDSLFHDRPTLKNNRLYFASAHESPDQMFKSWSAVYRTNLDDAETVRLTPRGAVDYSPAVSQSGKFIAVASYGFGSWKGEFHELRTDIVVFPASDPSNRIEICAGGWPAWSGDSTIYFHRVADDGWWSVFRVDLPENILDDFEKSVLVATPRRITPPGLHAFTPAAAHDGKLIAVATRRRGKDFRHVEVFNLETNSFHEVTEKLNPNLHHYNPFFSPESRFLGYHRFRGESCPGDTRIPHLERVNSPMSGLKMLRINGDFPAISSDGNYIAFNPDLEGVNIMKSDGSKRWVVLKGRTAFYTSWNQVEKGVIYTSIGPIFESPKATVQIARISFDPAHLDGRDDIPSKVKILTSDDTGNNAFPSCSPDGKHVVFRSGRNGHKNLYVMDAVDGELNGEIRQLTDGPWIDTMPSWSPNGEFIAFSSNRHNPDNVEAFSIYLIRPDGTDLRRVHVAGGEGSENVDRERINHVCFSPDSKWLLFTANVGGVSAEPISLPNQFQPYGDLHVARLDGSGLQRLTWNGYENGTPAWHWSDDLDVGSLSLKDGHVVGEKLKGQFEEPRWLTCDI</sequence>
<evidence type="ECO:0000313" key="3">
    <source>
        <dbReference type="Proteomes" id="UP001419268"/>
    </source>
</evidence>
<name>A0AAP0JS14_9MAGN</name>
<gene>
    <name evidence="2" type="ORF">Scep_008773</name>
</gene>
<dbReference type="InterPro" id="IPR002469">
    <property type="entry name" value="Peptidase_S9B_N"/>
</dbReference>
<organism evidence="2 3">
    <name type="scientific">Stephania cephalantha</name>
    <dbReference type="NCBI Taxonomy" id="152367"/>
    <lineage>
        <taxon>Eukaryota</taxon>
        <taxon>Viridiplantae</taxon>
        <taxon>Streptophyta</taxon>
        <taxon>Embryophyta</taxon>
        <taxon>Tracheophyta</taxon>
        <taxon>Spermatophyta</taxon>
        <taxon>Magnoliopsida</taxon>
        <taxon>Ranunculales</taxon>
        <taxon>Menispermaceae</taxon>
        <taxon>Menispermoideae</taxon>
        <taxon>Cissampelideae</taxon>
        <taxon>Stephania</taxon>
    </lineage>
</organism>
<proteinExistence type="predicted"/>
<protein>
    <recommendedName>
        <fullName evidence="1">Dipeptidylpeptidase IV N-terminal domain-containing protein</fullName>
    </recommendedName>
</protein>
<evidence type="ECO:0000259" key="1">
    <source>
        <dbReference type="Pfam" id="PF00930"/>
    </source>
</evidence>
<dbReference type="SUPFAM" id="SSF82171">
    <property type="entry name" value="DPP6 N-terminal domain-like"/>
    <property type="match status" value="1"/>
</dbReference>
<dbReference type="AlphaFoldDB" id="A0AAP0JS14"/>
<dbReference type="Gene3D" id="2.120.10.30">
    <property type="entry name" value="TolB, C-terminal domain"/>
    <property type="match status" value="4"/>
</dbReference>
<accession>A0AAP0JS14</accession>
<dbReference type="InterPro" id="IPR011659">
    <property type="entry name" value="WD40"/>
</dbReference>
<evidence type="ECO:0000313" key="2">
    <source>
        <dbReference type="EMBL" id="KAK9139092.1"/>
    </source>
</evidence>
<dbReference type="GO" id="GO:0006508">
    <property type="term" value="P:proteolysis"/>
    <property type="evidence" value="ECO:0007669"/>
    <property type="project" value="InterPro"/>
</dbReference>
<dbReference type="Pfam" id="PF00930">
    <property type="entry name" value="DPPIV_N"/>
    <property type="match status" value="1"/>
</dbReference>
<comment type="caution">
    <text evidence="2">The sequence shown here is derived from an EMBL/GenBank/DDBJ whole genome shotgun (WGS) entry which is preliminary data.</text>
</comment>
<dbReference type="InterPro" id="IPR011042">
    <property type="entry name" value="6-blade_b-propeller_TolB-like"/>
</dbReference>